<dbReference type="EMBL" id="NESQ01000324">
    <property type="protein sequence ID" value="PUU74075.1"/>
    <property type="molecule type" value="Genomic_DNA"/>
</dbReference>
<evidence type="ECO:0000313" key="2">
    <source>
        <dbReference type="Proteomes" id="UP000244722"/>
    </source>
</evidence>
<proteinExistence type="predicted"/>
<gene>
    <name evidence="1" type="ORF">B9Z19DRAFT_1093717</name>
</gene>
<organism evidence="1 2">
    <name type="scientific">Tuber borchii</name>
    <name type="common">White truffle</name>
    <dbReference type="NCBI Taxonomy" id="42251"/>
    <lineage>
        <taxon>Eukaryota</taxon>
        <taxon>Fungi</taxon>
        <taxon>Dikarya</taxon>
        <taxon>Ascomycota</taxon>
        <taxon>Pezizomycotina</taxon>
        <taxon>Pezizomycetes</taxon>
        <taxon>Pezizales</taxon>
        <taxon>Tuberaceae</taxon>
        <taxon>Tuber</taxon>
    </lineage>
</organism>
<accession>A0A2T6ZF07</accession>
<reference evidence="1 2" key="1">
    <citation type="submission" date="2017-04" db="EMBL/GenBank/DDBJ databases">
        <title>Draft genome sequence of Tuber borchii Vittad., a whitish edible truffle.</title>
        <authorList>
            <consortium name="DOE Joint Genome Institute"/>
            <person name="Murat C."/>
            <person name="Kuo A."/>
            <person name="Barry K.W."/>
            <person name="Clum A."/>
            <person name="Dockter R.B."/>
            <person name="Fauchery L."/>
            <person name="Iotti M."/>
            <person name="Kohler A."/>
            <person name="Labutti K."/>
            <person name="Lindquist E.A."/>
            <person name="Lipzen A."/>
            <person name="Ohm R.A."/>
            <person name="Wang M."/>
            <person name="Grigoriev I.V."/>
            <person name="Zambonelli A."/>
            <person name="Martin F.M."/>
        </authorList>
    </citation>
    <scope>NUCLEOTIDE SEQUENCE [LARGE SCALE GENOMIC DNA]</scope>
    <source>
        <strain evidence="1 2">Tbo3840</strain>
    </source>
</reference>
<evidence type="ECO:0000313" key="1">
    <source>
        <dbReference type="EMBL" id="PUU74075.1"/>
    </source>
</evidence>
<keyword evidence="2" id="KW-1185">Reference proteome</keyword>
<sequence>MRCSRLLTLPYCTFFIDSVSPFLTPSKPPLLSFEASYTKAPSVPPFCGTDSCF</sequence>
<dbReference type="Proteomes" id="UP000244722">
    <property type="component" value="Unassembled WGS sequence"/>
</dbReference>
<dbReference type="AlphaFoldDB" id="A0A2T6ZF07"/>
<comment type="caution">
    <text evidence="1">The sequence shown here is derived from an EMBL/GenBank/DDBJ whole genome shotgun (WGS) entry which is preliminary data.</text>
</comment>
<protein>
    <submittedName>
        <fullName evidence="1">Uncharacterized protein</fullName>
    </submittedName>
</protein>
<name>A0A2T6ZF07_TUBBO</name>